<protein>
    <submittedName>
        <fullName evidence="1">Uncharacterized protein</fullName>
    </submittedName>
</protein>
<name>A0ABQ3H3C6_9NEIS</name>
<gene>
    <name evidence="1" type="ORF">GCM10007350_19660</name>
</gene>
<organism evidence="1 2">
    <name type="scientific">Jeongeupia chitinilytica</name>
    <dbReference type="NCBI Taxonomy" id="1041641"/>
    <lineage>
        <taxon>Bacteria</taxon>
        <taxon>Pseudomonadati</taxon>
        <taxon>Pseudomonadota</taxon>
        <taxon>Betaproteobacteria</taxon>
        <taxon>Neisseriales</taxon>
        <taxon>Chitinibacteraceae</taxon>
        <taxon>Jeongeupia</taxon>
    </lineage>
</organism>
<proteinExistence type="predicted"/>
<keyword evidence="2" id="KW-1185">Reference proteome</keyword>
<evidence type="ECO:0000313" key="2">
    <source>
        <dbReference type="Proteomes" id="UP000604737"/>
    </source>
</evidence>
<reference evidence="2" key="1">
    <citation type="journal article" date="2019" name="Int. J. Syst. Evol. Microbiol.">
        <title>The Global Catalogue of Microorganisms (GCM) 10K type strain sequencing project: providing services to taxonomists for standard genome sequencing and annotation.</title>
        <authorList>
            <consortium name="The Broad Institute Genomics Platform"/>
            <consortium name="The Broad Institute Genome Sequencing Center for Infectious Disease"/>
            <person name="Wu L."/>
            <person name="Ma J."/>
        </authorList>
    </citation>
    <scope>NUCLEOTIDE SEQUENCE [LARGE SCALE GENOMIC DNA]</scope>
    <source>
        <strain evidence="2">KCTC 23701</strain>
    </source>
</reference>
<dbReference type="Proteomes" id="UP000604737">
    <property type="component" value="Unassembled WGS sequence"/>
</dbReference>
<dbReference type="EMBL" id="BMYO01000005">
    <property type="protein sequence ID" value="GHD63039.1"/>
    <property type="molecule type" value="Genomic_DNA"/>
</dbReference>
<evidence type="ECO:0000313" key="1">
    <source>
        <dbReference type="EMBL" id="GHD63039.1"/>
    </source>
</evidence>
<accession>A0ABQ3H3C6</accession>
<comment type="caution">
    <text evidence="1">The sequence shown here is derived from an EMBL/GenBank/DDBJ whole genome shotgun (WGS) entry which is preliminary data.</text>
</comment>
<sequence>MYPYILEKIMERQLISREELMALINREARECGFAEVEFGPPVLRTPRDGEANWALGHVSGPRRQVGRCLDRIRLTIERLQAIYALPGPAIRRISITSVQGKSAVRIEY</sequence>